<name>A0A3P7L8R8_STRVU</name>
<accession>A0A3P7L8R8</accession>
<sequence length="90" mass="10240">MLKFELSVATERIMTAAKKHGFVRFWELSEARSIGENPICYYDSALSDVATTLFDSVKKPEEVEDVDPSETMMDLLKLFIVADVECILNF</sequence>
<reference evidence="1 2" key="1">
    <citation type="submission" date="2018-11" db="EMBL/GenBank/DDBJ databases">
        <authorList>
            <consortium name="Pathogen Informatics"/>
        </authorList>
    </citation>
    <scope>NUCLEOTIDE SEQUENCE [LARGE SCALE GENOMIC DNA]</scope>
</reference>
<keyword evidence="2" id="KW-1185">Reference proteome</keyword>
<evidence type="ECO:0000313" key="1">
    <source>
        <dbReference type="EMBL" id="VDM79105.1"/>
    </source>
</evidence>
<dbReference type="Proteomes" id="UP000270094">
    <property type="component" value="Unassembled WGS sequence"/>
</dbReference>
<protein>
    <submittedName>
        <fullName evidence="1">Uncharacterized protein</fullName>
    </submittedName>
</protein>
<proteinExistence type="predicted"/>
<organism evidence="1 2">
    <name type="scientific">Strongylus vulgaris</name>
    <name type="common">Blood worm</name>
    <dbReference type="NCBI Taxonomy" id="40348"/>
    <lineage>
        <taxon>Eukaryota</taxon>
        <taxon>Metazoa</taxon>
        <taxon>Ecdysozoa</taxon>
        <taxon>Nematoda</taxon>
        <taxon>Chromadorea</taxon>
        <taxon>Rhabditida</taxon>
        <taxon>Rhabditina</taxon>
        <taxon>Rhabditomorpha</taxon>
        <taxon>Strongyloidea</taxon>
        <taxon>Strongylidae</taxon>
        <taxon>Strongylus</taxon>
    </lineage>
</organism>
<dbReference type="EMBL" id="UYYB01103976">
    <property type="protein sequence ID" value="VDM79105.1"/>
    <property type="molecule type" value="Genomic_DNA"/>
</dbReference>
<evidence type="ECO:0000313" key="2">
    <source>
        <dbReference type="Proteomes" id="UP000270094"/>
    </source>
</evidence>
<gene>
    <name evidence="1" type="ORF">SVUK_LOCUS14103</name>
</gene>
<dbReference type="AlphaFoldDB" id="A0A3P7L8R8"/>